<accession>A0A4C1Y7T2</accession>
<dbReference type="AlphaFoldDB" id="A0A4C1Y7T2"/>
<dbReference type="Proteomes" id="UP000299102">
    <property type="component" value="Unassembled WGS sequence"/>
</dbReference>
<feature type="compositionally biased region" description="Polar residues" evidence="1">
    <location>
        <begin position="96"/>
        <end position="109"/>
    </location>
</feature>
<evidence type="ECO:0000313" key="3">
    <source>
        <dbReference type="Proteomes" id="UP000299102"/>
    </source>
</evidence>
<dbReference type="EMBL" id="BGZK01001141">
    <property type="protein sequence ID" value="GBP72311.1"/>
    <property type="molecule type" value="Genomic_DNA"/>
</dbReference>
<organism evidence="2 3">
    <name type="scientific">Eumeta variegata</name>
    <name type="common">Bagworm moth</name>
    <name type="synonym">Eumeta japonica</name>
    <dbReference type="NCBI Taxonomy" id="151549"/>
    <lineage>
        <taxon>Eukaryota</taxon>
        <taxon>Metazoa</taxon>
        <taxon>Ecdysozoa</taxon>
        <taxon>Arthropoda</taxon>
        <taxon>Hexapoda</taxon>
        <taxon>Insecta</taxon>
        <taxon>Pterygota</taxon>
        <taxon>Neoptera</taxon>
        <taxon>Endopterygota</taxon>
        <taxon>Lepidoptera</taxon>
        <taxon>Glossata</taxon>
        <taxon>Ditrysia</taxon>
        <taxon>Tineoidea</taxon>
        <taxon>Psychidae</taxon>
        <taxon>Oiketicinae</taxon>
        <taxon>Eumeta</taxon>
    </lineage>
</organism>
<evidence type="ECO:0000256" key="1">
    <source>
        <dbReference type="SAM" id="MobiDB-lite"/>
    </source>
</evidence>
<keyword evidence="3" id="KW-1185">Reference proteome</keyword>
<reference evidence="2 3" key="1">
    <citation type="journal article" date="2019" name="Commun. Biol.">
        <title>The bagworm genome reveals a unique fibroin gene that provides high tensile strength.</title>
        <authorList>
            <person name="Kono N."/>
            <person name="Nakamura H."/>
            <person name="Ohtoshi R."/>
            <person name="Tomita M."/>
            <person name="Numata K."/>
            <person name="Arakawa K."/>
        </authorList>
    </citation>
    <scope>NUCLEOTIDE SEQUENCE [LARGE SCALE GENOMIC DNA]</scope>
</reference>
<name>A0A4C1Y7T2_EUMVA</name>
<feature type="region of interest" description="Disordered" evidence="1">
    <location>
        <begin position="85"/>
        <end position="109"/>
    </location>
</feature>
<evidence type="ECO:0000313" key="2">
    <source>
        <dbReference type="EMBL" id="GBP72311.1"/>
    </source>
</evidence>
<gene>
    <name evidence="2" type="ORF">EVAR_90407_1</name>
</gene>
<comment type="caution">
    <text evidence="2">The sequence shown here is derived from an EMBL/GenBank/DDBJ whole genome shotgun (WGS) entry which is preliminary data.</text>
</comment>
<proteinExistence type="predicted"/>
<protein>
    <submittedName>
        <fullName evidence="2">Uncharacterized protein</fullName>
    </submittedName>
</protein>
<sequence>MQTRQRRVSIIRDVDVIFRQISPVWNLPSVILLLSLSRMSRARFSGSVFGRRGVIPMLSRAKCSLISFSIESSCSTSRDCTKFTRARHPRREHGPCSTQPSSVNEAAGC</sequence>